<evidence type="ECO:0000313" key="16">
    <source>
        <dbReference type="Proteomes" id="UP001430701"/>
    </source>
</evidence>
<dbReference type="GO" id="GO:0042168">
    <property type="term" value="P:heme metabolic process"/>
    <property type="evidence" value="ECO:0007669"/>
    <property type="project" value="InterPro"/>
</dbReference>
<organism evidence="13 15">
    <name type="scientific">Xylella taiwanensis</name>
    <dbReference type="NCBI Taxonomy" id="1444770"/>
    <lineage>
        <taxon>Bacteria</taxon>
        <taxon>Pseudomonadati</taxon>
        <taxon>Pseudomonadota</taxon>
        <taxon>Gammaproteobacteria</taxon>
        <taxon>Lysobacterales</taxon>
        <taxon>Lysobacteraceae</taxon>
        <taxon>Xylella</taxon>
    </lineage>
</organism>
<proteinExistence type="predicted"/>
<protein>
    <submittedName>
        <fullName evidence="14">Heme biosynthesis protein HemY</fullName>
    </submittedName>
    <submittedName>
        <fullName evidence="13">Porphyrin biosynthesis protein</fullName>
    </submittedName>
</protein>
<comment type="subcellular location">
    <subcellularLocation>
        <location evidence="2">Cell inner membrane</location>
        <topology evidence="2">Multi-pass membrane protein</topology>
    </subcellularLocation>
</comment>
<keyword evidence="9" id="KW-0627">Porphyrin biosynthesis</keyword>
<dbReference type="NCBIfam" id="TIGR00540">
    <property type="entry name" value="TPR_hemY_coli"/>
    <property type="match status" value="1"/>
</dbReference>
<feature type="domain" description="HemY N-terminal" evidence="12">
    <location>
        <begin position="33"/>
        <end position="132"/>
    </location>
</feature>
<accession>Z9JHX7</accession>
<dbReference type="GO" id="GO:0006779">
    <property type="term" value="P:porphyrin-containing compound biosynthetic process"/>
    <property type="evidence" value="ECO:0007669"/>
    <property type="project" value="UniProtKB-KW"/>
</dbReference>
<dbReference type="STRING" id="1444770.AF72_07645"/>
<feature type="transmembrane region" description="Helical" evidence="11">
    <location>
        <begin position="50"/>
        <end position="73"/>
    </location>
</feature>
<comment type="caution">
    <text evidence="13">The sequence shown here is derived from an EMBL/GenBank/DDBJ whole genome shotgun (WGS) entry which is preliminary data.</text>
</comment>
<dbReference type="UniPathway" id="UPA00252"/>
<dbReference type="GeneID" id="68900798"/>
<dbReference type="Proteomes" id="UP001430701">
    <property type="component" value="Unassembled WGS sequence"/>
</dbReference>
<dbReference type="Gene3D" id="1.25.40.10">
    <property type="entry name" value="Tetratricopeptide repeat domain"/>
    <property type="match status" value="1"/>
</dbReference>
<keyword evidence="4" id="KW-1003">Cell membrane</keyword>
<evidence type="ECO:0000256" key="4">
    <source>
        <dbReference type="ARBA" id="ARBA00022475"/>
    </source>
</evidence>
<evidence type="ECO:0000256" key="11">
    <source>
        <dbReference type="SAM" id="Phobius"/>
    </source>
</evidence>
<evidence type="ECO:0000256" key="5">
    <source>
        <dbReference type="ARBA" id="ARBA00022519"/>
    </source>
</evidence>
<keyword evidence="7 11" id="KW-1133">Transmembrane helix</keyword>
<evidence type="ECO:0000313" key="15">
    <source>
        <dbReference type="Proteomes" id="UP000020406"/>
    </source>
</evidence>
<dbReference type="InterPro" id="IPR019734">
    <property type="entry name" value="TPR_rpt"/>
</dbReference>
<reference evidence="14" key="2">
    <citation type="submission" date="2021-11" db="EMBL/GenBank/DDBJ databases">
        <title>Genome sequence of Xylella taiwanensis PLS432.</title>
        <authorList>
            <person name="Weng L.-W."/>
            <person name="Su C.-C."/>
            <person name="Tsai C.-W."/>
            <person name="Kuo C.-H."/>
        </authorList>
    </citation>
    <scope>NUCLEOTIDE SEQUENCE</scope>
    <source>
        <strain evidence="14">PLS432</strain>
    </source>
</reference>
<dbReference type="Pfam" id="PF07219">
    <property type="entry name" value="HemY_N"/>
    <property type="match status" value="1"/>
</dbReference>
<evidence type="ECO:0000256" key="7">
    <source>
        <dbReference type="ARBA" id="ARBA00022989"/>
    </source>
</evidence>
<reference evidence="13 15" key="1">
    <citation type="journal article" date="2014" name="Genome Announc.">
        <title>Draft Genome Sequence of Xylella fastidiosa Pear Leaf Scorch Strain in Taiwan.</title>
        <authorList>
            <person name="Su C.C."/>
            <person name="Deng W.L."/>
            <person name="Jan F.J."/>
            <person name="Chang C.J."/>
            <person name="Huang H."/>
            <person name="Chen J."/>
        </authorList>
    </citation>
    <scope>NUCLEOTIDE SEQUENCE [LARGE SCALE GENOMIC DNA]</scope>
    <source>
        <strain evidence="13 15">PLS229</strain>
    </source>
</reference>
<keyword evidence="8 11" id="KW-0472">Membrane</keyword>
<keyword evidence="6 11" id="KW-0812">Transmembrane</keyword>
<evidence type="ECO:0000313" key="14">
    <source>
        <dbReference type="EMBL" id="MCD8473898.1"/>
    </source>
</evidence>
<gene>
    <name evidence="13" type="ORF">AF72_07645</name>
    <name evidence="14" type="ORF">LPH55_10645</name>
</gene>
<dbReference type="AlphaFoldDB" id="Z9JHX7"/>
<evidence type="ECO:0000259" key="12">
    <source>
        <dbReference type="Pfam" id="PF07219"/>
    </source>
</evidence>
<name>Z9JHX7_9GAMM</name>
<dbReference type="InterPro" id="IPR010817">
    <property type="entry name" value="HemY_N"/>
</dbReference>
<feature type="repeat" description="TPR" evidence="10">
    <location>
        <begin position="354"/>
        <end position="387"/>
    </location>
</feature>
<dbReference type="EMBL" id="JDSQ01000011">
    <property type="protein sequence ID" value="EWS77990.1"/>
    <property type="molecule type" value="Genomic_DNA"/>
</dbReference>
<keyword evidence="10" id="KW-0802">TPR repeat</keyword>
<evidence type="ECO:0000256" key="2">
    <source>
        <dbReference type="ARBA" id="ARBA00004429"/>
    </source>
</evidence>
<dbReference type="eggNOG" id="COG3071">
    <property type="taxonomic scope" value="Bacteria"/>
</dbReference>
<dbReference type="KEGG" id="xtw:AB672_05810"/>
<sequence>MNILRNLTLLFFLLILGIFSAQWLSQQPSRDLGDVVMRLGGNDYITTVPQAVILLLLTLLLLWSLRSLIALPFRIWERYQYKQGYAHLIEGLRNADHGYWQLAERLLIAASEDTQVSAIALTAAIRMADMRGDLDTATELTQKLAKHDPITHALLQSERLLAQQRPHDAINALDAPEAHPLPPRSLLIRTRALVQIGRADEAYDHLSTLREQRVLSKPHYVALENEVIEHLLNQAEDAHVLAEQWEALPQTLKTHPNIVGTYATRATALHLEDAAMQSLEQALDRSWDENLIRLYGLLPLEKYNSRQTSAEHWLTLHPDSPNLLLTLARLARQQQQHTQAEGFLRCAVDKGAGTEAWEELGHNYAAQGNVTHAQECYANALRLRNPTLK</sequence>
<dbReference type="PATRIC" id="fig|1444770.3.peg.1815"/>
<dbReference type="Proteomes" id="UP000020406">
    <property type="component" value="Unassembled WGS sequence"/>
</dbReference>
<evidence type="ECO:0000256" key="8">
    <source>
        <dbReference type="ARBA" id="ARBA00023136"/>
    </source>
</evidence>
<evidence type="ECO:0000256" key="3">
    <source>
        <dbReference type="ARBA" id="ARBA00004744"/>
    </source>
</evidence>
<evidence type="ECO:0000313" key="13">
    <source>
        <dbReference type="EMBL" id="EWS77990.1"/>
    </source>
</evidence>
<evidence type="ECO:0000256" key="6">
    <source>
        <dbReference type="ARBA" id="ARBA00022692"/>
    </source>
</evidence>
<dbReference type="OrthoDB" id="7053339at2"/>
<dbReference type="SUPFAM" id="SSF48452">
    <property type="entry name" value="TPR-like"/>
    <property type="match status" value="1"/>
</dbReference>
<dbReference type="PROSITE" id="PS50005">
    <property type="entry name" value="TPR"/>
    <property type="match status" value="1"/>
</dbReference>
<dbReference type="GO" id="GO:0005886">
    <property type="term" value="C:plasma membrane"/>
    <property type="evidence" value="ECO:0007669"/>
    <property type="project" value="UniProtKB-SubCell"/>
</dbReference>
<dbReference type="RefSeq" id="WP_038271306.1">
    <property type="nucleotide sequence ID" value="NZ_CP053627.1"/>
</dbReference>
<evidence type="ECO:0000256" key="9">
    <source>
        <dbReference type="ARBA" id="ARBA00023244"/>
    </source>
</evidence>
<dbReference type="InterPro" id="IPR011990">
    <property type="entry name" value="TPR-like_helical_dom_sf"/>
</dbReference>
<evidence type="ECO:0000256" key="10">
    <source>
        <dbReference type="PROSITE-ProRule" id="PRU00339"/>
    </source>
</evidence>
<comment type="function">
    <text evidence="1">Involved in a late step of protoheme IX synthesis.</text>
</comment>
<keyword evidence="5" id="KW-0997">Cell inner membrane</keyword>
<evidence type="ECO:0000256" key="1">
    <source>
        <dbReference type="ARBA" id="ARBA00002962"/>
    </source>
</evidence>
<comment type="pathway">
    <text evidence="3">Porphyrin-containing compound metabolism; protoheme biosynthesis.</text>
</comment>
<dbReference type="EMBL" id="JAJPPU010000002">
    <property type="protein sequence ID" value="MCD8473898.1"/>
    <property type="molecule type" value="Genomic_DNA"/>
</dbReference>
<keyword evidence="16" id="KW-1185">Reference proteome</keyword>
<dbReference type="InterPro" id="IPR005254">
    <property type="entry name" value="Heme_biosyn_assoc_TPR_pro"/>
</dbReference>